<comment type="caution">
    <text evidence="2">The sequence shown here is derived from an EMBL/GenBank/DDBJ whole genome shotgun (WGS) entry which is preliminary data.</text>
</comment>
<dbReference type="Proteomes" id="UP000092377">
    <property type="component" value="Unassembled WGS sequence"/>
</dbReference>
<dbReference type="EMBL" id="LZEX01000001">
    <property type="protein sequence ID" value="OBU11526.1"/>
    <property type="molecule type" value="Genomic_DNA"/>
</dbReference>
<dbReference type="EMBL" id="LZEY01000001">
    <property type="protein sequence ID" value="OBU13354.1"/>
    <property type="molecule type" value="Genomic_DNA"/>
</dbReference>
<gene>
    <name evidence="1" type="ORF">AYY17_02050</name>
    <name evidence="2" type="ORF">AYY18_00990</name>
</gene>
<protein>
    <recommendedName>
        <fullName evidence="5">Acetyltransferase</fullName>
    </recommendedName>
</protein>
<organism evidence="2 4">
    <name type="scientific">Morganella psychrotolerans</name>
    <dbReference type="NCBI Taxonomy" id="368603"/>
    <lineage>
        <taxon>Bacteria</taxon>
        <taxon>Pseudomonadati</taxon>
        <taxon>Pseudomonadota</taxon>
        <taxon>Gammaproteobacteria</taxon>
        <taxon>Enterobacterales</taxon>
        <taxon>Morganellaceae</taxon>
        <taxon>Morganella</taxon>
    </lineage>
</organism>
<evidence type="ECO:0000313" key="1">
    <source>
        <dbReference type="EMBL" id="OBU11526.1"/>
    </source>
</evidence>
<sequence length="60" mass="6496">MVRKATAADANSVYECHTIKSAGCPEGVGGLQVVLLCQDQFSVFCLTEMIFLVLMLNNKS</sequence>
<evidence type="ECO:0000313" key="4">
    <source>
        <dbReference type="Proteomes" id="UP000092377"/>
    </source>
</evidence>
<keyword evidence="4" id="KW-1185">Reference proteome</keyword>
<accession>A0A1B8HU07</accession>
<evidence type="ECO:0000313" key="2">
    <source>
        <dbReference type="EMBL" id="OBU13354.1"/>
    </source>
</evidence>
<proteinExistence type="predicted"/>
<dbReference type="AlphaFoldDB" id="A0A1B8HU07"/>
<reference evidence="2 3" key="1">
    <citation type="submission" date="2016-06" db="EMBL/GenBank/DDBJ databases">
        <authorList>
            <person name="Kjaerup R.B."/>
            <person name="Dalgaard T.S."/>
            <person name="Juul-Madsen H.R."/>
        </authorList>
    </citation>
    <scope>NUCLEOTIDE SEQUENCE [LARGE SCALE GENOMIC DNA]</scope>
    <source>
        <strain evidence="2">GCSL-Mp20</strain>
        <strain evidence="1 3">GCSL-Mp3</strain>
    </source>
</reference>
<name>A0A1B8HU07_9GAMM</name>
<reference evidence="4" key="2">
    <citation type="submission" date="2016-06" db="EMBL/GenBank/DDBJ databases">
        <authorList>
            <person name="Butler K."/>
        </authorList>
    </citation>
    <scope>NUCLEOTIDE SEQUENCE [LARGE SCALE GENOMIC DNA]</scope>
    <source>
        <strain evidence="4">GCSL-Mp20</strain>
    </source>
</reference>
<evidence type="ECO:0008006" key="5">
    <source>
        <dbReference type="Google" id="ProtNLM"/>
    </source>
</evidence>
<dbReference type="Proteomes" id="UP000092247">
    <property type="component" value="Unassembled WGS sequence"/>
</dbReference>
<evidence type="ECO:0000313" key="3">
    <source>
        <dbReference type="Proteomes" id="UP000092247"/>
    </source>
</evidence>